<dbReference type="Proteomes" id="UP000650477">
    <property type="component" value="Unassembled WGS sequence"/>
</dbReference>
<feature type="region of interest" description="Disordered" evidence="1">
    <location>
        <begin position="54"/>
        <end position="73"/>
    </location>
</feature>
<feature type="region of interest" description="Disordered" evidence="1">
    <location>
        <begin position="1"/>
        <end position="20"/>
    </location>
</feature>
<dbReference type="RefSeq" id="WP_193829493.1">
    <property type="nucleotide sequence ID" value="NZ_PKLF01000003.1"/>
</dbReference>
<feature type="compositionally biased region" description="Basic and acidic residues" evidence="1">
    <location>
        <begin position="1"/>
        <end position="12"/>
    </location>
</feature>
<gene>
    <name evidence="2" type="ORF">CYG68_03780</name>
</gene>
<proteinExistence type="predicted"/>
<evidence type="ECO:0000256" key="1">
    <source>
        <dbReference type="SAM" id="MobiDB-lite"/>
    </source>
</evidence>
<dbReference type="AlphaFoldDB" id="A0A8I0PUB9"/>
<reference evidence="2" key="1">
    <citation type="submission" date="2017-12" db="EMBL/GenBank/DDBJ databases">
        <title>Genome sequencing and analysis.</title>
        <authorList>
            <person name="Huang Y.-T."/>
        </authorList>
    </citation>
    <scope>NUCLEOTIDE SEQUENCE</scope>
    <source>
        <strain evidence="2">VGH116</strain>
    </source>
</reference>
<feature type="compositionally biased region" description="Polar residues" evidence="1">
    <location>
        <begin position="64"/>
        <end position="73"/>
    </location>
</feature>
<feature type="region of interest" description="Disordered" evidence="1">
    <location>
        <begin position="78"/>
        <end position="100"/>
    </location>
</feature>
<name>A0A8I0PUB9_MORMO</name>
<organism evidence="2 3">
    <name type="scientific">Morganella morganii</name>
    <name type="common">Proteus morganii</name>
    <dbReference type="NCBI Taxonomy" id="582"/>
    <lineage>
        <taxon>Bacteria</taxon>
        <taxon>Pseudomonadati</taxon>
        <taxon>Pseudomonadota</taxon>
        <taxon>Gammaproteobacteria</taxon>
        <taxon>Enterobacterales</taxon>
        <taxon>Morganellaceae</taxon>
        <taxon>Morganella</taxon>
    </lineage>
</organism>
<feature type="compositionally biased region" description="Basic and acidic residues" evidence="1">
    <location>
        <begin position="90"/>
        <end position="100"/>
    </location>
</feature>
<dbReference type="EMBL" id="PKLF01000003">
    <property type="protein sequence ID" value="MBE8611535.1"/>
    <property type="molecule type" value="Genomic_DNA"/>
</dbReference>
<accession>A0A8I0PUB9</accession>
<protein>
    <submittedName>
        <fullName evidence="2">Uncharacterized protein</fullName>
    </submittedName>
</protein>
<sequence length="190" mass="20230">MTERENRLKTDEQTQSGPFGAGAIAGQIIRTTTTTVKSALGTLADQTVKLSVQKSEAVPAKTRPLTSSADTLNIQERAQNSEEAGTKGQARLDSKNNDKHTGSLSLAGDLSLRAGASITLSGFGNADGKWLIISARHSFTRSNGLTTELNIARGIKGKTNRTSTDRARTLTVFKADNTTEQVRTGKRNAV</sequence>
<evidence type="ECO:0000313" key="2">
    <source>
        <dbReference type="EMBL" id="MBE8611535.1"/>
    </source>
</evidence>
<evidence type="ECO:0000313" key="3">
    <source>
        <dbReference type="Proteomes" id="UP000650477"/>
    </source>
</evidence>
<comment type="caution">
    <text evidence="2">The sequence shown here is derived from an EMBL/GenBank/DDBJ whole genome shotgun (WGS) entry which is preliminary data.</text>
</comment>